<protein>
    <submittedName>
        <fullName evidence="1">SpoIIAA-like</fullName>
    </submittedName>
</protein>
<dbReference type="Gene3D" id="3.40.50.10600">
    <property type="entry name" value="SpoIIaa-like domains"/>
    <property type="match status" value="1"/>
</dbReference>
<dbReference type="RefSeq" id="WP_233741893.1">
    <property type="nucleotide sequence ID" value="NZ_FOQT01000001.1"/>
</dbReference>
<dbReference type="STRING" id="1125876.SAMN05443292_0388"/>
<proteinExistence type="predicted"/>
<evidence type="ECO:0000313" key="1">
    <source>
        <dbReference type="EMBL" id="SFH84614.1"/>
    </source>
</evidence>
<evidence type="ECO:0000313" key="2">
    <source>
        <dbReference type="Proteomes" id="UP000198931"/>
    </source>
</evidence>
<gene>
    <name evidence="1" type="ORF">SAMN05443292_0388</name>
</gene>
<sequence>MIFFLKIEVESGNCFENIYNLTATKNYKTMIITIPETPDNVAAFKATGDITKQDFENCVIPQIKAKVNQFNELNCLLLLETDLENFTFEAWIQDALLGLKNLTKWNRIAIVTDNKSLRNYITVFSVFIPGEYSTYPTEDLANALFWCENGNEQN</sequence>
<dbReference type="InterPro" id="IPR038396">
    <property type="entry name" value="SpoIIAA-like_sf"/>
</dbReference>
<keyword evidence="2" id="KW-1185">Reference proteome</keyword>
<dbReference type="EMBL" id="FOQT01000001">
    <property type="protein sequence ID" value="SFH84614.1"/>
    <property type="molecule type" value="Genomic_DNA"/>
</dbReference>
<dbReference type="Proteomes" id="UP000198931">
    <property type="component" value="Unassembled WGS sequence"/>
</dbReference>
<dbReference type="InterPro" id="IPR021866">
    <property type="entry name" value="SpoIIAA-like"/>
</dbReference>
<dbReference type="SUPFAM" id="SSF52091">
    <property type="entry name" value="SpoIIaa-like"/>
    <property type="match status" value="1"/>
</dbReference>
<dbReference type="InterPro" id="IPR036513">
    <property type="entry name" value="STAS_dom_sf"/>
</dbReference>
<dbReference type="AlphaFoldDB" id="A0A1I3DD09"/>
<organism evidence="1 2">
    <name type="scientific">Halpernia frigidisoli</name>
    <dbReference type="NCBI Taxonomy" id="1125876"/>
    <lineage>
        <taxon>Bacteria</taxon>
        <taxon>Pseudomonadati</taxon>
        <taxon>Bacteroidota</taxon>
        <taxon>Flavobacteriia</taxon>
        <taxon>Flavobacteriales</taxon>
        <taxon>Weeksellaceae</taxon>
        <taxon>Chryseobacterium group</taxon>
        <taxon>Halpernia</taxon>
    </lineage>
</organism>
<name>A0A1I3DD09_9FLAO</name>
<dbReference type="Pfam" id="PF11964">
    <property type="entry name" value="SpoIIAA-like"/>
    <property type="match status" value="1"/>
</dbReference>
<accession>A0A1I3DD09</accession>
<reference evidence="1 2" key="1">
    <citation type="submission" date="2016-10" db="EMBL/GenBank/DDBJ databases">
        <authorList>
            <person name="de Groot N.N."/>
        </authorList>
    </citation>
    <scope>NUCLEOTIDE SEQUENCE [LARGE SCALE GENOMIC DNA]</scope>
    <source>
        <strain evidence="1 2">DSM 26000</strain>
    </source>
</reference>